<reference evidence="2" key="1">
    <citation type="submission" date="2016-04" db="EMBL/GenBank/DDBJ databases">
        <title>Cephalotus genome sequencing.</title>
        <authorList>
            <person name="Fukushima K."/>
            <person name="Hasebe M."/>
            <person name="Fang X."/>
        </authorList>
    </citation>
    <scope>NUCLEOTIDE SEQUENCE [LARGE SCALE GENOMIC DNA]</scope>
    <source>
        <strain evidence="2">cv. St1</strain>
    </source>
</reference>
<dbReference type="AlphaFoldDB" id="A0A1Q3CEA5"/>
<dbReference type="OrthoDB" id="2007225at2759"/>
<comment type="caution">
    <text evidence="1">The sequence shown here is derived from an EMBL/GenBank/DDBJ whole genome shotgun (WGS) entry which is preliminary data.</text>
</comment>
<accession>A0A1Q3CEA5</accession>
<protein>
    <submittedName>
        <fullName evidence="1">Uncharacterized protein</fullName>
    </submittedName>
</protein>
<proteinExistence type="predicted"/>
<sequence>MQNYGLGNLPVFNLGRYERILSALRSIKVRLALVVVNKGAAFTTIYVEIEAGVYNYYTTVHLSHCDNEDVPRAMLCLPSDAANNPFDNVMMAIGFCQTEAVFNAVRPEGIAATNAPLRMVGIHFPSNVFGVRPAILPAGKVVGEAAGVYIVGRGNTPLFANNMARDISQDELLSVLRYRLTAP</sequence>
<evidence type="ECO:0000313" key="2">
    <source>
        <dbReference type="Proteomes" id="UP000187406"/>
    </source>
</evidence>
<name>A0A1Q3CEA5_CEPFO</name>
<dbReference type="InParanoid" id="A0A1Q3CEA5"/>
<dbReference type="EMBL" id="BDDD01001829">
    <property type="protein sequence ID" value="GAV78570.1"/>
    <property type="molecule type" value="Genomic_DNA"/>
</dbReference>
<gene>
    <name evidence="1" type="ORF">CFOL_v3_22036</name>
</gene>
<evidence type="ECO:0000313" key="1">
    <source>
        <dbReference type="EMBL" id="GAV78570.1"/>
    </source>
</evidence>
<dbReference type="Proteomes" id="UP000187406">
    <property type="component" value="Unassembled WGS sequence"/>
</dbReference>
<keyword evidence="2" id="KW-1185">Reference proteome</keyword>
<organism evidence="1 2">
    <name type="scientific">Cephalotus follicularis</name>
    <name type="common">Albany pitcher plant</name>
    <dbReference type="NCBI Taxonomy" id="3775"/>
    <lineage>
        <taxon>Eukaryota</taxon>
        <taxon>Viridiplantae</taxon>
        <taxon>Streptophyta</taxon>
        <taxon>Embryophyta</taxon>
        <taxon>Tracheophyta</taxon>
        <taxon>Spermatophyta</taxon>
        <taxon>Magnoliopsida</taxon>
        <taxon>eudicotyledons</taxon>
        <taxon>Gunneridae</taxon>
        <taxon>Pentapetalae</taxon>
        <taxon>rosids</taxon>
        <taxon>fabids</taxon>
        <taxon>Oxalidales</taxon>
        <taxon>Cephalotaceae</taxon>
        <taxon>Cephalotus</taxon>
    </lineage>
</organism>